<gene>
    <name evidence="7" type="ORF">BdWA1_002305</name>
</gene>
<dbReference type="Pfam" id="PF01593">
    <property type="entry name" value="Amino_oxidase"/>
    <property type="match status" value="1"/>
</dbReference>
<comment type="caution">
    <text evidence="7">The sequence shown here is derived from an EMBL/GenBank/DDBJ whole genome shotgun (WGS) entry which is preliminary data.</text>
</comment>
<dbReference type="Pfam" id="PF13450">
    <property type="entry name" value="NAD_binding_8"/>
    <property type="match status" value="1"/>
</dbReference>
<dbReference type="Gene3D" id="3.30.40.10">
    <property type="entry name" value="Zinc/RING finger domain, C3HC4 (zinc finger)"/>
    <property type="match status" value="1"/>
</dbReference>
<dbReference type="PROSITE" id="PS50016">
    <property type="entry name" value="ZF_PHD_2"/>
    <property type="match status" value="1"/>
</dbReference>
<evidence type="ECO:0000313" key="7">
    <source>
        <dbReference type="EMBL" id="KAK2195712.1"/>
    </source>
</evidence>
<feature type="domain" description="PHD-type" evidence="6">
    <location>
        <begin position="1060"/>
        <end position="1113"/>
    </location>
</feature>
<feature type="region of interest" description="Disordered" evidence="5">
    <location>
        <begin position="1"/>
        <end position="21"/>
    </location>
</feature>
<dbReference type="PANTHER" id="PTHR10742:SF415">
    <property type="entry name" value="CHROMOSOME UNDETERMINED SCAFFOLD_56, WHOLE GENOME SHOTGUN SEQUENCE"/>
    <property type="match status" value="1"/>
</dbReference>
<dbReference type="GeneID" id="94336603"/>
<reference evidence="7" key="1">
    <citation type="journal article" date="2023" name="Nat. Microbiol.">
        <title>Babesia duncani multi-omics identifies virulence factors and drug targets.</title>
        <authorList>
            <person name="Singh P."/>
            <person name="Lonardi S."/>
            <person name="Liang Q."/>
            <person name="Vydyam P."/>
            <person name="Khabirova E."/>
            <person name="Fang T."/>
            <person name="Gihaz S."/>
            <person name="Thekkiniath J."/>
            <person name="Munshi M."/>
            <person name="Abel S."/>
            <person name="Ciampossin L."/>
            <person name="Batugedara G."/>
            <person name="Gupta M."/>
            <person name="Lu X.M."/>
            <person name="Lenz T."/>
            <person name="Chakravarty S."/>
            <person name="Cornillot E."/>
            <person name="Hu Y."/>
            <person name="Ma W."/>
            <person name="Gonzalez L.M."/>
            <person name="Sanchez S."/>
            <person name="Estrada K."/>
            <person name="Sanchez-Flores A."/>
            <person name="Montero E."/>
            <person name="Harb O.S."/>
            <person name="Le Roch K.G."/>
            <person name="Mamoun C.B."/>
        </authorList>
    </citation>
    <scope>NUCLEOTIDE SEQUENCE</scope>
    <source>
        <strain evidence="7">WA1</strain>
    </source>
</reference>
<dbReference type="SMART" id="SM00249">
    <property type="entry name" value="PHD"/>
    <property type="match status" value="1"/>
</dbReference>
<feature type="region of interest" description="Disordered" evidence="5">
    <location>
        <begin position="333"/>
        <end position="364"/>
    </location>
</feature>
<dbReference type="Gene3D" id="3.90.660.10">
    <property type="match status" value="1"/>
</dbReference>
<dbReference type="InterPro" id="IPR001965">
    <property type="entry name" value="Znf_PHD"/>
</dbReference>
<evidence type="ECO:0000256" key="4">
    <source>
        <dbReference type="PROSITE-ProRule" id="PRU00146"/>
    </source>
</evidence>
<dbReference type="SUPFAM" id="SSF51905">
    <property type="entry name" value="FAD/NAD(P)-binding domain"/>
    <property type="match status" value="1"/>
</dbReference>
<evidence type="ECO:0000256" key="5">
    <source>
        <dbReference type="SAM" id="MobiDB-lite"/>
    </source>
</evidence>
<keyword evidence="2 4" id="KW-0863">Zinc-finger</keyword>
<dbReference type="GO" id="GO:0016491">
    <property type="term" value="F:oxidoreductase activity"/>
    <property type="evidence" value="ECO:0007669"/>
    <property type="project" value="InterPro"/>
</dbReference>
<dbReference type="InterPro" id="IPR050281">
    <property type="entry name" value="Flavin_monoamine_oxidase"/>
</dbReference>
<dbReference type="KEGG" id="bdw:94336603"/>
<accession>A0AAD9PJ06</accession>
<dbReference type="InterPro" id="IPR011011">
    <property type="entry name" value="Znf_FYVE_PHD"/>
</dbReference>
<dbReference type="InterPro" id="IPR002937">
    <property type="entry name" value="Amino_oxidase"/>
</dbReference>
<name>A0AAD9PJ06_9APIC</name>
<sequence length="1149" mass="130346">MSQHQERTMNPDLVSNGHKSSYGIENTEREELCRWLFLYHSLTRDQQQELKHSMDSALVDTKLGKEFKILDFNNSESVSYWIHVTNELKYRLSLTNVTLTWNKHGHSLKLRVRVRISRVTRECINPAEPTRDPLLANYERALLIRDGGVNLAFKTAFEYRNEVYCSVGLTPPNDEPMYFNNQDVLSNSNAARINNYTAMLANLDQPQLHVNMTMDGEDSKNIMDHVWDMAKIKRALSVSSLPSRLNSNFKSTFRDLEPQRVEVVVVGAGIAGLVAANYLVKCGINTFVLEARNRIGGRACTVRLPRRILHGDLVLDEVVVDLGANYLHCCSPMEPPPSASDSNKTTKDHETRDKNKKGGAQTNEVYRDARHKRHKTKSLLGMATLLKPKVADVAGGANWESTIYTGWYNEEIGQYIKPYSVAKANMICEKVRVRAACKVMNLKKNARKSSPPGPRPVCSDKWYVTEGLYESLCNPTGLNGVLGDGLVDGDKGARDDIQTQAKHSTCIYDENGHRKSLWDVYLESLREIFAELNINASNLRNEEWKLIFVILQSRLGYNSDLRETCISMCRLPNIDLDLDASNSYLSKANIASYKKFVESTKEKQTPQISHFHASNDADKLVVDGWDWLLDVLSSNLHQNCFLGTRVVKIQVVHDGVLVHTSATMDERQASILWCKYVIVCVPTSLLPTYPGEPQKIQFEPPLDPRKAKALERYKMGHHNKVVLRFDPRDVFWPRNETQLNCPDHRFQFMNLDAYGKVGCILAHSFPPFSKNWSGIEDNESIVIACLDVLKRMFGIPDSKMPYPLDALVTRWFDDPFAMGSYSYPGTEATDEDIIHLKSPHPVTNARVLFAGEYLSSSYYQCVDGAYDTGLRAAEDVAHIGLHKPYPYHLDHRSPSLDGLLDPRRREKYLNIPISIPHESLLGYYLTDGSDEPLTGLKFASNLQDIAASEDMERLKNTNLDAIFAEYNLLVGIVHVASKDHVHVDSFYDDYKHFKYKFELFRSCFYCSVHLDAAYKILLSLSMAIEDYYTYTGKEYFSTRTQEFCSLLSKVATRVFGYRHDYVCWSCLCGGEVLLCDVPTCNRVWHLECVPVALQHSTLDDDTESWSCPVCQGYNIEVSLKLQAYMPRGVLKRLKAPFPIIGCVVAFGGV</sequence>
<dbReference type="SUPFAM" id="SSF57903">
    <property type="entry name" value="FYVE/PHD zinc finger"/>
    <property type="match status" value="1"/>
</dbReference>
<evidence type="ECO:0000259" key="6">
    <source>
        <dbReference type="PROSITE" id="PS50016"/>
    </source>
</evidence>
<dbReference type="RefSeq" id="XP_067802555.1">
    <property type="nucleotide sequence ID" value="XM_067947333.1"/>
</dbReference>
<keyword evidence="1" id="KW-0479">Metal-binding</keyword>
<dbReference type="InterPro" id="IPR019787">
    <property type="entry name" value="Znf_PHD-finger"/>
</dbReference>
<dbReference type="InterPro" id="IPR019786">
    <property type="entry name" value="Zinc_finger_PHD-type_CS"/>
</dbReference>
<dbReference type="GO" id="GO:0008270">
    <property type="term" value="F:zinc ion binding"/>
    <property type="evidence" value="ECO:0007669"/>
    <property type="project" value="UniProtKB-KW"/>
</dbReference>
<proteinExistence type="predicted"/>
<dbReference type="Gene3D" id="3.50.50.60">
    <property type="entry name" value="FAD/NAD(P)-binding domain"/>
    <property type="match status" value="2"/>
</dbReference>
<dbReference type="PANTHER" id="PTHR10742">
    <property type="entry name" value="FLAVIN MONOAMINE OXIDASE"/>
    <property type="match status" value="1"/>
</dbReference>
<evidence type="ECO:0000256" key="1">
    <source>
        <dbReference type="ARBA" id="ARBA00022723"/>
    </source>
</evidence>
<evidence type="ECO:0000256" key="3">
    <source>
        <dbReference type="ARBA" id="ARBA00022833"/>
    </source>
</evidence>
<dbReference type="Proteomes" id="UP001214638">
    <property type="component" value="Unassembled WGS sequence"/>
</dbReference>
<keyword evidence="8" id="KW-1185">Reference proteome</keyword>
<dbReference type="PROSITE" id="PS01359">
    <property type="entry name" value="ZF_PHD_1"/>
    <property type="match status" value="1"/>
</dbReference>
<organism evidence="7 8">
    <name type="scientific">Babesia duncani</name>
    <dbReference type="NCBI Taxonomy" id="323732"/>
    <lineage>
        <taxon>Eukaryota</taxon>
        <taxon>Sar</taxon>
        <taxon>Alveolata</taxon>
        <taxon>Apicomplexa</taxon>
        <taxon>Aconoidasida</taxon>
        <taxon>Piroplasmida</taxon>
        <taxon>Babesiidae</taxon>
        <taxon>Babesia</taxon>
    </lineage>
</organism>
<dbReference type="EMBL" id="JALLKP010000003">
    <property type="protein sequence ID" value="KAK2195712.1"/>
    <property type="molecule type" value="Genomic_DNA"/>
</dbReference>
<keyword evidence="3" id="KW-0862">Zinc</keyword>
<feature type="compositionally biased region" description="Basic and acidic residues" evidence="5">
    <location>
        <begin position="344"/>
        <end position="353"/>
    </location>
</feature>
<dbReference type="InterPro" id="IPR036188">
    <property type="entry name" value="FAD/NAD-bd_sf"/>
</dbReference>
<dbReference type="AlphaFoldDB" id="A0AAD9PJ06"/>
<protein>
    <submittedName>
        <fullName evidence="7">Bifunctional Amine oxidase/FAD-NAD(P)-binding domain superfamily/Zinc finger</fullName>
    </submittedName>
</protein>
<dbReference type="SUPFAM" id="SSF54373">
    <property type="entry name" value="FAD-linked reductases, C-terminal domain"/>
    <property type="match status" value="1"/>
</dbReference>
<evidence type="ECO:0000256" key="2">
    <source>
        <dbReference type="ARBA" id="ARBA00022771"/>
    </source>
</evidence>
<evidence type="ECO:0000313" key="8">
    <source>
        <dbReference type="Proteomes" id="UP001214638"/>
    </source>
</evidence>
<dbReference type="InterPro" id="IPR013083">
    <property type="entry name" value="Znf_RING/FYVE/PHD"/>
</dbReference>